<dbReference type="PATRIC" id="fig|476652.3.peg.914"/>
<evidence type="ECO:0000256" key="2">
    <source>
        <dbReference type="ARBA" id="ARBA00023015"/>
    </source>
</evidence>
<dbReference type="InterPro" id="IPR013325">
    <property type="entry name" value="RNA_pol_sigma_r2"/>
</dbReference>
<dbReference type="SUPFAM" id="SSF88659">
    <property type="entry name" value="Sigma3 and sigma4 domains of RNA polymerase sigma factors"/>
    <property type="match status" value="1"/>
</dbReference>
<dbReference type="CDD" id="cd06171">
    <property type="entry name" value="Sigma70_r4"/>
    <property type="match status" value="1"/>
</dbReference>
<dbReference type="EMBL" id="LDZY01000003">
    <property type="protein sequence ID" value="KLU66956.1"/>
    <property type="molecule type" value="Genomic_DNA"/>
</dbReference>
<dbReference type="Proteomes" id="UP000036356">
    <property type="component" value="Unassembled WGS sequence"/>
</dbReference>
<dbReference type="InterPro" id="IPR007627">
    <property type="entry name" value="RNA_pol_sigma70_r2"/>
</dbReference>
<dbReference type="Pfam" id="PF04542">
    <property type="entry name" value="Sigma70_r2"/>
    <property type="match status" value="1"/>
</dbReference>
<sequence>MPQWPGSNFSTRYKLYGDMVFKIAMVHLGNKDDAEEIMQEVFYKLLFKSPTFNNDGHEKAWLIKVTVNLCRDTLRSVWHKRVIKMEEIDHYYDDPADSGILKEIINLPTKYKSVIYLYYFEDYSIKEIAQILSCKESAIKMRLQRGRQLLKLELEGNENEQL</sequence>
<dbReference type="Gene3D" id="1.10.10.10">
    <property type="entry name" value="Winged helix-like DNA-binding domain superfamily/Winged helix DNA-binding domain"/>
    <property type="match status" value="1"/>
</dbReference>
<evidence type="ECO:0000313" key="7">
    <source>
        <dbReference type="EMBL" id="KLU66956.1"/>
    </source>
</evidence>
<dbReference type="InterPro" id="IPR039425">
    <property type="entry name" value="RNA_pol_sigma-70-like"/>
</dbReference>
<evidence type="ECO:0000256" key="4">
    <source>
        <dbReference type="ARBA" id="ARBA00023163"/>
    </source>
</evidence>
<keyword evidence="4" id="KW-0804">Transcription</keyword>
<protein>
    <submittedName>
        <fullName evidence="7">RNA polymerase sigma factor SigV</fullName>
    </submittedName>
</protein>
<dbReference type="PANTHER" id="PTHR43133">
    <property type="entry name" value="RNA POLYMERASE ECF-TYPE SIGMA FACTO"/>
    <property type="match status" value="1"/>
</dbReference>
<name>A0A0J1IQK0_9FIRM</name>
<dbReference type="SUPFAM" id="SSF88946">
    <property type="entry name" value="Sigma2 domain of RNA polymerase sigma factors"/>
    <property type="match status" value="1"/>
</dbReference>
<organism evidence="7 8">
    <name type="scientific">Desulfosporosinus acididurans</name>
    <dbReference type="NCBI Taxonomy" id="476652"/>
    <lineage>
        <taxon>Bacteria</taxon>
        <taxon>Bacillati</taxon>
        <taxon>Bacillota</taxon>
        <taxon>Clostridia</taxon>
        <taxon>Eubacteriales</taxon>
        <taxon>Desulfitobacteriaceae</taxon>
        <taxon>Desulfosporosinus</taxon>
    </lineage>
</organism>
<evidence type="ECO:0000313" key="8">
    <source>
        <dbReference type="Proteomes" id="UP000036356"/>
    </source>
</evidence>
<evidence type="ECO:0000256" key="3">
    <source>
        <dbReference type="ARBA" id="ARBA00023082"/>
    </source>
</evidence>
<feature type="domain" description="RNA polymerase sigma-70 region 2" evidence="5">
    <location>
        <begin position="13"/>
        <end position="78"/>
    </location>
</feature>
<reference evidence="7 8" key="1">
    <citation type="submission" date="2015-06" db="EMBL/GenBank/DDBJ databases">
        <title>Draft genome of the moderately acidophilic sulfate reducer Candidatus Desulfosporosinus acididurans strain M1.</title>
        <authorList>
            <person name="Poehlein A."/>
            <person name="Petzsch P."/>
            <person name="Johnson B.D."/>
            <person name="Schloemann M."/>
            <person name="Daniel R."/>
            <person name="Muehling M."/>
        </authorList>
    </citation>
    <scope>NUCLEOTIDE SEQUENCE [LARGE SCALE GENOMIC DNA]</scope>
    <source>
        <strain evidence="7 8">M1</strain>
    </source>
</reference>
<keyword evidence="2" id="KW-0805">Transcription regulation</keyword>
<evidence type="ECO:0000259" key="5">
    <source>
        <dbReference type="Pfam" id="PF04542"/>
    </source>
</evidence>
<dbReference type="NCBIfam" id="TIGR02937">
    <property type="entry name" value="sigma70-ECF"/>
    <property type="match status" value="1"/>
</dbReference>
<keyword evidence="3" id="KW-0731">Sigma factor</keyword>
<dbReference type="RefSeq" id="WP_200903094.1">
    <property type="nucleotide sequence ID" value="NZ_LDZY01000003.1"/>
</dbReference>
<dbReference type="Pfam" id="PF08281">
    <property type="entry name" value="Sigma70_r4_2"/>
    <property type="match status" value="1"/>
</dbReference>
<dbReference type="GO" id="GO:0016987">
    <property type="term" value="F:sigma factor activity"/>
    <property type="evidence" value="ECO:0007669"/>
    <property type="project" value="UniProtKB-KW"/>
</dbReference>
<evidence type="ECO:0000259" key="6">
    <source>
        <dbReference type="Pfam" id="PF08281"/>
    </source>
</evidence>
<comment type="similarity">
    <text evidence="1">Belongs to the sigma-70 factor family. ECF subfamily.</text>
</comment>
<dbReference type="GO" id="GO:0006352">
    <property type="term" value="P:DNA-templated transcription initiation"/>
    <property type="evidence" value="ECO:0007669"/>
    <property type="project" value="InterPro"/>
</dbReference>
<dbReference type="InterPro" id="IPR013324">
    <property type="entry name" value="RNA_pol_sigma_r3/r4-like"/>
</dbReference>
<gene>
    <name evidence="7" type="primary">sigV_2</name>
    <name evidence="7" type="ORF">DEAC_c08900</name>
</gene>
<accession>A0A0J1IQK0</accession>
<dbReference type="STRING" id="476652.DEAC_c08900"/>
<dbReference type="InterPro" id="IPR013249">
    <property type="entry name" value="RNA_pol_sigma70_r4_t2"/>
</dbReference>
<dbReference type="Gene3D" id="1.10.1740.10">
    <property type="match status" value="1"/>
</dbReference>
<dbReference type="AlphaFoldDB" id="A0A0J1IQK0"/>
<comment type="caution">
    <text evidence="7">The sequence shown here is derived from an EMBL/GenBank/DDBJ whole genome shotgun (WGS) entry which is preliminary data.</text>
</comment>
<proteinExistence type="inferred from homology"/>
<dbReference type="GO" id="GO:0003677">
    <property type="term" value="F:DNA binding"/>
    <property type="evidence" value="ECO:0007669"/>
    <property type="project" value="InterPro"/>
</dbReference>
<dbReference type="InterPro" id="IPR014284">
    <property type="entry name" value="RNA_pol_sigma-70_dom"/>
</dbReference>
<dbReference type="InterPro" id="IPR036388">
    <property type="entry name" value="WH-like_DNA-bd_sf"/>
</dbReference>
<feature type="domain" description="RNA polymerase sigma factor 70 region 4 type 2" evidence="6">
    <location>
        <begin position="103"/>
        <end position="150"/>
    </location>
</feature>
<dbReference type="PANTHER" id="PTHR43133:SF60">
    <property type="entry name" value="RNA POLYMERASE SIGMA FACTOR SIGV"/>
    <property type="match status" value="1"/>
</dbReference>
<keyword evidence="8" id="KW-1185">Reference proteome</keyword>
<evidence type="ECO:0000256" key="1">
    <source>
        <dbReference type="ARBA" id="ARBA00010641"/>
    </source>
</evidence>